<evidence type="ECO:0000313" key="3">
    <source>
        <dbReference type="Proteomes" id="UP000184267"/>
    </source>
</evidence>
<name>A0A1M2W4D0_TRAPU</name>
<dbReference type="EMBL" id="MNAD01000252">
    <property type="protein sequence ID" value="OJT14708.1"/>
    <property type="molecule type" value="Genomic_DNA"/>
</dbReference>
<organism evidence="2 3">
    <name type="scientific">Trametes pubescens</name>
    <name type="common">White-rot fungus</name>
    <dbReference type="NCBI Taxonomy" id="154538"/>
    <lineage>
        <taxon>Eukaryota</taxon>
        <taxon>Fungi</taxon>
        <taxon>Dikarya</taxon>
        <taxon>Basidiomycota</taxon>
        <taxon>Agaricomycotina</taxon>
        <taxon>Agaricomycetes</taxon>
        <taxon>Polyporales</taxon>
        <taxon>Polyporaceae</taxon>
        <taxon>Trametes</taxon>
    </lineage>
</organism>
<dbReference type="OrthoDB" id="2596754at2759"/>
<protein>
    <recommendedName>
        <fullName evidence="4">DUF5745 domain-containing protein</fullName>
    </recommendedName>
</protein>
<gene>
    <name evidence="2" type="ORF">TRAPUB_8761</name>
</gene>
<evidence type="ECO:0000256" key="1">
    <source>
        <dbReference type="SAM" id="MobiDB-lite"/>
    </source>
</evidence>
<reference evidence="2 3" key="1">
    <citation type="submission" date="2016-10" db="EMBL/GenBank/DDBJ databases">
        <title>Genome sequence of the basidiomycete white-rot fungus Trametes pubescens.</title>
        <authorList>
            <person name="Makela M.R."/>
            <person name="Granchi Z."/>
            <person name="Peng M."/>
            <person name="De Vries R.P."/>
            <person name="Grigoriev I."/>
            <person name="Riley R."/>
            <person name="Hilden K."/>
        </authorList>
    </citation>
    <scope>NUCLEOTIDE SEQUENCE [LARGE SCALE GENOMIC DNA]</scope>
    <source>
        <strain evidence="2 3">FBCC735</strain>
    </source>
</reference>
<sequence>MSSSRDKSRLRAHDDPELIDDLNDLLDKLDMQLPFTLETTFDLTPSLLLGILESILESRLPITAAIRASRDFASKVQAMKIFLGVFESDVLGGVDVGLSDIDPRRLAAGEEEEVVFVGELLCWLGRQRGILPPGAGPSQEDDLPPSLPTQRRAMSPSTHSTVTSGIHSNLSMAPTALAETDTTVMSVASEPLAPLAQAVLPNLPSLPPVPDHAASASGSGSLRPQPRCIHEIDDTSFLADMDMSLESSTSVCHCTTSDTEDDLPATPKSPPPIRRSGWINTADEKSELDFYRRRRVPSRRVPSSAPATVARRIHASPGFTTPASVRPRENALGSTPRRIITPHNAPTQYTLALLNERARLLDELAKLKAASLVK</sequence>
<dbReference type="OMA" id="QPRCIHE"/>
<feature type="region of interest" description="Disordered" evidence="1">
    <location>
        <begin position="133"/>
        <end position="167"/>
    </location>
</feature>
<evidence type="ECO:0000313" key="2">
    <source>
        <dbReference type="EMBL" id="OJT14708.1"/>
    </source>
</evidence>
<accession>A0A1M2W4D0</accession>
<comment type="caution">
    <text evidence="2">The sequence shown here is derived from an EMBL/GenBank/DDBJ whole genome shotgun (WGS) entry which is preliminary data.</text>
</comment>
<dbReference type="AlphaFoldDB" id="A0A1M2W4D0"/>
<dbReference type="Proteomes" id="UP000184267">
    <property type="component" value="Unassembled WGS sequence"/>
</dbReference>
<evidence type="ECO:0008006" key="4">
    <source>
        <dbReference type="Google" id="ProtNLM"/>
    </source>
</evidence>
<feature type="compositionally biased region" description="Polar residues" evidence="1">
    <location>
        <begin position="155"/>
        <end position="167"/>
    </location>
</feature>
<proteinExistence type="predicted"/>
<feature type="region of interest" description="Disordered" evidence="1">
    <location>
        <begin position="256"/>
        <end position="279"/>
    </location>
</feature>
<keyword evidence="3" id="KW-1185">Reference proteome</keyword>